<keyword evidence="3" id="KW-0067">ATP-binding</keyword>
<evidence type="ECO:0000256" key="3">
    <source>
        <dbReference type="ARBA" id="ARBA00022840"/>
    </source>
</evidence>
<reference evidence="6 7" key="1">
    <citation type="submission" date="2018-09" db="EMBL/GenBank/DDBJ databases">
        <title>Streptomyces sp. nov. DS1-2, an endophytic actinomycete isolated from roots of Dendrobium scabrilingue.</title>
        <authorList>
            <person name="Kuncharoen N."/>
            <person name="Kudo T."/>
            <person name="Ohkuma M."/>
            <person name="Yuki M."/>
            <person name="Tanasupawat S."/>
        </authorList>
    </citation>
    <scope>NUCLEOTIDE SEQUENCE [LARGE SCALE GENOMIC DNA]</scope>
    <source>
        <strain evidence="6 7">AZ1-7</strain>
    </source>
</reference>
<dbReference type="InterPro" id="IPR014818">
    <property type="entry name" value="Phage/plasmid_primase_P4_C"/>
</dbReference>
<dbReference type="Pfam" id="PF08706">
    <property type="entry name" value="D5_N"/>
    <property type="match status" value="1"/>
</dbReference>
<dbReference type="PANTHER" id="PTHR35372:SF2">
    <property type="entry name" value="SF3 HELICASE DOMAIN-CONTAINING PROTEIN"/>
    <property type="match status" value="1"/>
</dbReference>
<proteinExistence type="predicted"/>
<protein>
    <submittedName>
        <fullName evidence="6">Toprim domain-containing protein</fullName>
    </submittedName>
</protein>
<accession>A0A3A9W9R5</accession>
<dbReference type="Proteomes" id="UP000275024">
    <property type="component" value="Unassembled WGS sequence"/>
</dbReference>
<keyword evidence="1" id="KW-0547">Nucleotide-binding</keyword>
<dbReference type="CDD" id="cd00188">
    <property type="entry name" value="TOPRIM"/>
    <property type="match status" value="1"/>
</dbReference>
<dbReference type="InterPro" id="IPR045455">
    <property type="entry name" value="NrS-1_pol-like_helicase"/>
</dbReference>
<evidence type="ECO:0000259" key="5">
    <source>
        <dbReference type="PROSITE" id="PS51206"/>
    </source>
</evidence>
<sequence length="832" mass="90725">MQFADILDRFPDRVEQTDGGYLATCPAHQDTRPSLRVWLGENGTVRVHCRAGCDPAAVVSAAGLKWADMFNAEGSGGPTVPAGRPGLVGPGPVAALRVYVDDASVRLQDFDSGTAQGARDYLRQRFGLDPEAAAELVIGLDEGDEGAENPFPYRSRAWVRFPRLVVPFADFSGVVQGAQARDLTGKSSARWVSLSNPEGGRWGSYGVFRGNGGRGVIVVTEGPSDALTAVAAGFTAVAVRGAALASNGELAEELAAGLKGSRVVVAGDHDAAGETFTLRLAAALAASRIDVYTLTIPQAGDDLTDWRERDPERFPELLRAAVDSAQPVTVDGMSYVDTRTGALIPGDREAHEAVRLVADLADRYGPSDVLNAHALVAFTKGTIKYAPGLGFFSWNGSTWIQSDAVVRQWVHHMGAALTAAASDRRERAKRNNGGTLPKDFDDSLQRAAHGFTMTRKIDALLRELRTIPSVLVDAEEFDKRPDLLSFSNGVVDLRTGQLRPHDPADMLTVMIPMQYDPQARADRWERFLSEIMPNMPSMPAYLRRLIGYGITGNTSEQCFCILWGSGANGKSVFTDTLSEVFKEITRTTPFATFESKRSGGIPNDLAALRDARLVMASEGEAGRTMSEATLKQVTGKDKVTARFLRREFFTFTPSFLILLATNHRPAFKGQDTGLWRRVKMIPFTRYFAEEERDYELADKLLEESAGIVAWAVRGAMEWYAGGLKDPAPVKNATREYRETSDALSGFLPGVIEKTGDDSDQILGNEAFTSYLDWCEAENLPQKERWRRTTFYRALEERGVTRRKTKRGITLFGVRESGTTAAAAGGPGIFGQR</sequence>
<dbReference type="PANTHER" id="PTHR35372">
    <property type="entry name" value="ATP BINDING PROTEIN-RELATED"/>
    <property type="match status" value="1"/>
</dbReference>
<dbReference type="GO" id="GO:0016787">
    <property type="term" value="F:hydrolase activity"/>
    <property type="evidence" value="ECO:0007669"/>
    <property type="project" value="UniProtKB-KW"/>
</dbReference>
<dbReference type="PROSITE" id="PS51206">
    <property type="entry name" value="SF3_HELICASE_1"/>
    <property type="match status" value="1"/>
</dbReference>
<name>A0A3A9W9R5_9ACTN</name>
<evidence type="ECO:0000313" key="6">
    <source>
        <dbReference type="EMBL" id="RKN09630.1"/>
    </source>
</evidence>
<dbReference type="Gene3D" id="3.40.1360.10">
    <property type="match status" value="1"/>
</dbReference>
<dbReference type="SMART" id="SM00885">
    <property type="entry name" value="D5_N"/>
    <property type="match status" value="1"/>
</dbReference>
<dbReference type="InterPro" id="IPR027417">
    <property type="entry name" value="P-loop_NTPase"/>
</dbReference>
<dbReference type="AlphaFoldDB" id="A0A3A9W9R5"/>
<evidence type="ECO:0000313" key="7">
    <source>
        <dbReference type="Proteomes" id="UP000275024"/>
    </source>
</evidence>
<dbReference type="RefSeq" id="WP_120745013.1">
    <property type="nucleotide sequence ID" value="NZ_RBDX01000007.1"/>
</dbReference>
<dbReference type="PROSITE" id="PS50880">
    <property type="entry name" value="TOPRIM"/>
    <property type="match status" value="1"/>
</dbReference>
<feature type="domain" description="Toprim" evidence="4">
    <location>
        <begin position="215"/>
        <end position="299"/>
    </location>
</feature>
<dbReference type="InterPro" id="IPR006500">
    <property type="entry name" value="Helicase_put_C_phage/plasmid"/>
</dbReference>
<dbReference type="NCBIfam" id="TIGR01613">
    <property type="entry name" value="primase_Cterm"/>
    <property type="match status" value="1"/>
</dbReference>
<keyword evidence="2" id="KW-0378">Hydrolase</keyword>
<dbReference type="SMART" id="SM00493">
    <property type="entry name" value="TOPRIM"/>
    <property type="match status" value="1"/>
</dbReference>
<evidence type="ECO:0000256" key="1">
    <source>
        <dbReference type="ARBA" id="ARBA00022741"/>
    </source>
</evidence>
<dbReference type="InterPro" id="IPR051620">
    <property type="entry name" value="ORF904-like_C"/>
</dbReference>
<dbReference type="Pfam" id="PF13662">
    <property type="entry name" value="Toprim_4"/>
    <property type="match status" value="1"/>
</dbReference>
<dbReference type="SUPFAM" id="SSF52540">
    <property type="entry name" value="P-loop containing nucleoside triphosphate hydrolases"/>
    <property type="match status" value="1"/>
</dbReference>
<evidence type="ECO:0000256" key="2">
    <source>
        <dbReference type="ARBA" id="ARBA00022801"/>
    </source>
</evidence>
<dbReference type="EMBL" id="RBDX01000007">
    <property type="protein sequence ID" value="RKN09630.1"/>
    <property type="molecule type" value="Genomic_DNA"/>
</dbReference>
<organism evidence="6 7">
    <name type="scientific">Streptomyces radicis</name>
    <dbReference type="NCBI Taxonomy" id="1750517"/>
    <lineage>
        <taxon>Bacteria</taxon>
        <taxon>Bacillati</taxon>
        <taxon>Actinomycetota</taxon>
        <taxon>Actinomycetes</taxon>
        <taxon>Kitasatosporales</taxon>
        <taxon>Streptomycetaceae</taxon>
        <taxon>Streptomyces</taxon>
    </lineage>
</organism>
<dbReference type="InterPro" id="IPR006171">
    <property type="entry name" value="TOPRIM_dom"/>
</dbReference>
<comment type="caution">
    <text evidence="6">The sequence shown here is derived from an EMBL/GenBank/DDBJ whole genome shotgun (WGS) entry which is preliminary data.</text>
</comment>
<dbReference type="SUPFAM" id="SSF56731">
    <property type="entry name" value="DNA primase core"/>
    <property type="match status" value="1"/>
</dbReference>
<gene>
    <name evidence="6" type="ORF">D7319_11235</name>
</gene>
<dbReference type="GO" id="GO:0005524">
    <property type="term" value="F:ATP binding"/>
    <property type="evidence" value="ECO:0007669"/>
    <property type="project" value="UniProtKB-KW"/>
</dbReference>
<dbReference type="Gene3D" id="3.40.50.300">
    <property type="entry name" value="P-loop containing nucleotide triphosphate hydrolases"/>
    <property type="match status" value="1"/>
</dbReference>
<dbReference type="InterPro" id="IPR014015">
    <property type="entry name" value="Helicase_SF3_DNA-vir"/>
</dbReference>
<evidence type="ECO:0000259" key="4">
    <source>
        <dbReference type="PROSITE" id="PS50880"/>
    </source>
</evidence>
<feature type="domain" description="SF3 helicase" evidence="5">
    <location>
        <begin position="537"/>
        <end position="696"/>
    </location>
</feature>
<dbReference type="Pfam" id="PF19263">
    <property type="entry name" value="DUF5906"/>
    <property type="match status" value="1"/>
</dbReference>